<dbReference type="SUPFAM" id="SSF47031">
    <property type="entry name" value="Second domain of FERM"/>
    <property type="match status" value="1"/>
</dbReference>
<dbReference type="SUPFAM" id="SSF54236">
    <property type="entry name" value="Ubiquitin-like"/>
    <property type="match status" value="1"/>
</dbReference>
<dbReference type="InterPro" id="IPR019748">
    <property type="entry name" value="FERM_central"/>
</dbReference>
<dbReference type="InterPro" id="IPR014352">
    <property type="entry name" value="FERM/acyl-CoA-bd_prot_sf"/>
</dbReference>
<dbReference type="AlphaFoldDB" id="A0A5J4P585"/>
<dbReference type="GO" id="GO:0031032">
    <property type="term" value="P:actomyosin structure organization"/>
    <property type="evidence" value="ECO:0007669"/>
    <property type="project" value="TreeGrafter"/>
</dbReference>
<dbReference type="Proteomes" id="UP000324629">
    <property type="component" value="Unassembled WGS sequence"/>
</dbReference>
<accession>A0A5J4P585</accession>
<dbReference type="PROSITE" id="PS00660">
    <property type="entry name" value="FERM_1"/>
    <property type="match status" value="1"/>
</dbReference>
<dbReference type="InterPro" id="IPR019749">
    <property type="entry name" value="Band_41_domain"/>
</dbReference>
<dbReference type="CDD" id="cd01765">
    <property type="entry name" value="FERM_F0_F1"/>
    <property type="match status" value="1"/>
</dbReference>
<dbReference type="Gene3D" id="1.20.80.10">
    <property type="match status" value="1"/>
</dbReference>
<reference evidence="2 3" key="1">
    <citation type="journal article" date="2019" name="Gigascience">
        <title>Whole-genome sequence of the oriental lung fluke Paragonimus westermani.</title>
        <authorList>
            <person name="Oey H."/>
            <person name="Zakrzewski M."/>
            <person name="Narain K."/>
            <person name="Devi K.R."/>
            <person name="Agatsuma T."/>
            <person name="Nawaratna S."/>
            <person name="Gobert G.N."/>
            <person name="Jones M.K."/>
            <person name="Ragan M.A."/>
            <person name="McManus D.P."/>
            <person name="Krause L."/>
        </authorList>
    </citation>
    <scope>NUCLEOTIDE SEQUENCE [LARGE SCALE GENOMIC DNA]</scope>
    <source>
        <strain evidence="2 3">IND2009</strain>
    </source>
</reference>
<dbReference type="Pfam" id="PF09379">
    <property type="entry name" value="FERM_N"/>
    <property type="match status" value="1"/>
</dbReference>
<dbReference type="InterPro" id="IPR019747">
    <property type="entry name" value="FERM_CS"/>
</dbReference>
<name>A0A5J4P585_9TREM</name>
<dbReference type="Pfam" id="PF00373">
    <property type="entry name" value="FERM_M"/>
    <property type="match status" value="1"/>
</dbReference>
<dbReference type="CDD" id="cd14473">
    <property type="entry name" value="FERM_B-lobe"/>
    <property type="match status" value="1"/>
</dbReference>
<proteinExistence type="predicted"/>
<sequence length="545" mass="61771">MPMSNVHVPSETEQNSSARRKSFMGTFFGPESFRLFGSSENINSLKRFVHLMDDRCITVEFTSKTLGRAILQEVCKYLDVLSSMPYFGIRYTDNNDLHQWLDLDKKVYKQIKDIRHELLSLRVNFYPPNPLEEFRDPTSKHLFYLQLRRDFYIGRLRATSSATYSLAAHAIQADHGFTSIPEGLDLSRIPGGMRILPNIPPEVLKHIRCHLTPLLGMSQTEAKNEFIRQACEVETYGMEPFQVMDLPEVQRAIKQLHNGKAVDEDGVSDEVLRNDGPALERALLQLIHFIWEQKIMLQDFNNVLVIPSLKGKGSKQCSDSYRDISLLSCANKIQKKCRKCDQPLHFLLVDSTKAFASMRWEELTTSSTFGCPGMFVNLNKMLPLSIKAKLLYGQLKSGKRNAGSQKLRCRGVVQRLGRVNIVPDGLEKYDPDGHLQGSQLQAFCQSSEDDTQTVQSSGERHLIVTQPASSRFPPTPRHSVAVPLDTATAPSSKYLNVPRKSFAGSMELQTALSDRPPQITEIIQLREQRNHFVTRSSINIADEEK</sequence>
<dbReference type="InterPro" id="IPR029071">
    <property type="entry name" value="Ubiquitin-like_domsf"/>
</dbReference>
<dbReference type="PANTHER" id="PTHR23280:SF21">
    <property type="entry name" value="PROTEIN 4.1 HOMOLOG"/>
    <property type="match status" value="1"/>
</dbReference>
<organism evidence="2 3">
    <name type="scientific">Paragonimus westermani</name>
    <dbReference type="NCBI Taxonomy" id="34504"/>
    <lineage>
        <taxon>Eukaryota</taxon>
        <taxon>Metazoa</taxon>
        <taxon>Spiralia</taxon>
        <taxon>Lophotrochozoa</taxon>
        <taxon>Platyhelminthes</taxon>
        <taxon>Trematoda</taxon>
        <taxon>Digenea</taxon>
        <taxon>Plagiorchiida</taxon>
        <taxon>Troglotremata</taxon>
        <taxon>Troglotrematidae</taxon>
        <taxon>Paragonimus</taxon>
    </lineage>
</organism>
<evidence type="ECO:0000313" key="2">
    <source>
        <dbReference type="EMBL" id="KAA3682378.1"/>
    </source>
</evidence>
<dbReference type="PANTHER" id="PTHR23280">
    <property type="entry name" value="4.1 G PROTEIN"/>
    <property type="match status" value="1"/>
</dbReference>
<dbReference type="InterPro" id="IPR000299">
    <property type="entry name" value="FERM_domain"/>
</dbReference>
<evidence type="ECO:0000259" key="1">
    <source>
        <dbReference type="PROSITE" id="PS50057"/>
    </source>
</evidence>
<dbReference type="GO" id="GO:0005856">
    <property type="term" value="C:cytoskeleton"/>
    <property type="evidence" value="ECO:0007669"/>
    <property type="project" value="TreeGrafter"/>
</dbReference>
<protein>
    <recommendedName>
        <fullName evidence="1">FERM domain-containing protein</fullName>
    </recommendedName>
</protein>
<dbReference type="InterPro" id="IPR035963">
    <property type="entry name" value="FERM_2"/>
</dbReference>
<dbReference type="InterPro" id="IPR018979">
    <property type="entry name" value="FERM_N"/>
</dbReference>
<keyword evidence="3" id="KW-1185">Reference proteome</keyword>
<feature type="domain" description="FERM" evidence="1">
    <location>
        <begin position="45"/>
        <end position="352"/>
    </location>
</feature>
<gene>
    <name evidence="2" type="ORF">DEA37_0013048</name>
</gene>
<dbReference type="PROSITE" id="PS50057">
    <property type="entry name" value="FERM_3"/>
    <property type="match status" value="1"/>
</dbReference>
<dbReference type="EMBL" id="QNGE01000022">
    <property type="protein sequence ID" value="KAA3682378.1"/>
    <property type="molecule type" value="Genomic_DNA"/>
</dbReference>
<dbReference type="SMART" id="SM00295">
    <property type="entry name" value="B41"/>
    <property type="match status" value="1"/>
</dbReference>
<comment type="caution">
    <text evidence="2">The sequence shown here is derived from an EMBL/GenBank/DDBJ whole genome shotgun (WGS) entry which is preliminary data.</text>
</comment>
<evidence type="ECO:0000313" key="3">
    <source>
        <dbReference type="Proteomes" id="UP000324629"/>
    </source>
</evidence>
<dbReference type="Gene3D" id="3.10.20.90">
    <property type="entry name" value="Phosphatidylinositol 3-kinase Catalytic Subunit, Chain A, domain 1"/>
    <property type="match status" value="1"/>
</dbReference>